<name>A0A1G7EC65_9BACL</name>
<dbReference type="EMBL" id="FNBG01000001">
    <property type="protein sequence ID" value="SDE60995.1"/>
    <property type="molecule type" value="Genomic_DNA"/>
</dbReference>
<dbReference type="GO" id="GO:0019213">
    <property type="term" value="F:deacetylase activity"/>
    <property type="evidence" value="ECO:0007669"/>
    <property type="project" value="TreeGrafter"/>
</dbReference>
<evidence type="ECO:0000256" key="2">
    <source>
        <dbReference type="ARBA" id="ARBA00022723"/>
    </source>
</evidence>
<organism evidence="7 8">
    <name type="scientific">Fontibacillus panacisegetis</name>
    <dbReference type="NCBI Taxonomy" id="670482"/>
    <lineage>
        <taxon>Bacteria</taxon>
        <taxon>Bacillati</taxon>
        <taxon>Bacillota</taxon>
        <taxon>Bacilli</taxon>
        <taxon>Bacillales</taxon>
        <taxon>Paenibacillaceae</taxon>
        <taxon>Fontibacillus</taxon>
    </lineage>
</organism>
<accession>A0A1G7EC65</accession>
<evidence type="ECO:0000256" key="4">
    <source>
        <dbReference type="ARBA" id="ARBA00022842"/>
    </source>
</evidence>
<protein>
    <recommendedName>
        <fullName evidence="9">ChbG/HpnK family deacetylase</fullName>
    </recommendedName>
</protein>
<sequence>MSKYLIINGDDFGLNEAVNRGIVEAHAAGTLSSTSLLVNMAAFEQAIQLARQLPTLGVGLHFNLTEGMSISSAEQIPSLVYTDGLFSGNRKQWVNKEIECELSNQYNKMVSAGIQPTHIDTHHHIHMEMPMVYIVMKRFAQRLNIPLRLNLKLKRIINQSSSTEHLILDTYGKQDGITRMLSHLEEVQSGTTEIMTHPGYPEEPVKSLKPEQDWRSNEFLVLTNDHIKDALREHGIQLIHYGQLAKVRVDHQEKVMEDPIKIIDIPLVEDSVQYKDLSTKDEIGQNIIYTRVSHKKTRYRNKKRKTIKKNKNVRRKRNSRVGHSKRR</sequence>
<keyword evidence="2" id="KW-0479">Metal-binding</keyword>
<dbReference type="GO" id="GO:0005975">
    <property type="term" value="P:carbohydrate metabolic process"/>
    <property type="evidence" value="ECO:0007669"/>
    <property type="project" value="InterPro"/>
</dbReference>
<dbReference type="InterPro" id="IPR006879">
    <property type="entry name" value="YdjC-like"/>
</dbReference>
<dbReference type="STRING" id="670482.SAMN04488542_101139"/>
<evidence type="ECO:0000313" key="7">
    <source>
        <dbReference type="EMBL" id="SDE60995.1"/>
    </source>
</evidence>
<dbReference type="PANTHER" id="PTHR31609:SF1">
    <property type="entry name" value="CARBOHYDRATE DEACETYLASE"/>
    <property type="match status" value="1"/>
</dbReference>
<evidence type="ECO:0000256" key="6">
    <source>
        <dbReference type="SAM" id="MobiDB-lite"/>
    </source>
</evidence>
<evidence type="ECO:0000256" key="1">
    <source>
        <dbReference type="ARBA" id="ARBA00001946"/>
    </source>
</evidence>
<evidence type="ECO:0000256" key="5">
    <source>
        <dbReference type="ARBA" id="ARBA00023277"/>
    </source>
</evidence>
<dbReference type="GO" id="GO:0016787">
    <property type="term" value="F:hydrolase activity"/>
    <property type="evidence" value="ECO:0007669"/>
    <property type="project" value="UniProtKB-KW"/>
</dbReference>
<keyword evidence="5" id="KW-0119">Carbohydrate metabolism</keyword>
<keyword evidence="8" id="KW-1185">Reference proteome</keyword>
<dbReference type="RefSeq" id="WP_175471258.1">
    <property type="nucleotide sequence ID" value="NZ_FNBG01000001.1"/>
</dbReference>
<evidence type="ECO:0000256" key="3">
    <source>
        <dbReference type="ARBA" id="ARBA00022801"/>
    </source>
</evidence>
<dbReference type="GO" id="GO:0046872">
    <property type="term" value="F:metal ion binding"/>
    <property type="evidence" value="ECO:0007669"/>
    <property type="project" value="UniProtKB-KW"/>
</dbReference>
<dbReference type="InterPro" id="IPR011330">
    <property type="entry name" value="Glyco_hydro/deAcase_b/a-brl"/>
</dbReference>
<gene>
    <name evidence="7" type="ORF">SAMN04488542_101139</name>
</gene>
<comment type="cofactor">
    <cofactor evidence="1">
        <name>Mg(2+)</name>
        <dbReference type="ChEBI" id="CHEBI:18420"/>
    </cofactor>
</comment>
<dbReference type="PANTHER" id="PTHR31609">
    <property type="entry name" value="YDJC DEACETYLASE FAMILY MEMBER"/>
    <property type="match status" value="1"/>
</dbReference>
<dbReference type="AlphaFoldDB" id="A0A1G7EC65"/>
<feature type="region of interest" description="Disordered" evidence="6">
    <location>
        <begin position="295"/>
        <end position="327"/>
    </location>
</feature>
<dbReference type="SUPFAM" id="SSF88713">
    <property type="entry name" value="Glycoside hydrolase/deacetylase"/>
    <property type="match status" value="1"/>
</dbReference>
<reference evidence="7 8" key="1">
    <citation type="submission" date="2016-10" db="EMBL/GenBank/DDBJ databases">
        <authorList>
            <person name="de Groot N.N."/>
        </authorList>
    </citation>
    <scope>NUCLEOTIDE SEQUENCE [LARGE SCALE GENOMIC DNA]</scope>
    <source>
        <strain evidence="7 8">DSM 28129</strain>
    </source>
</reference>
<keyword evidence="3" id="KW-0378">Hydrolase</keyword>
<evidence type="ECO:0000313" key="8">
    <source>
        <dbReference type="Proteomes" id="UP000198972"/>
    </source>
</evidence>
<keyword evidence="4" id="KW-0460">Magnesium</keyword>
<evidence type="ECO:0008006" key="9">
    <source>
        <dbReference type="Google" id="ProtNLM"/>
    </source>
</evidence>
<proteinExistence type="predicted"/>
<dbReference type="Pfam" id="PF04794">
    <property type="entry name" value="YdjC"/>
    <property type="match status" value="1"/>
</dbReference>
<dbReference type="Proteomes" id="UP000198972">
    <property type="component" value="Unassembled WGS sequence"/>
</dbReference>
<dbReference type="Gene3D" id="3.20.20.370">
    <property type="entry name" value="Glycoside hydrolase/deacetylase"/>
    <property type="match status" value="1"/>
</dbReference>